<evidence type="ECO:0000313" key="4">
    <source>
        <dbReference type="Proteomes" id="UP000011083"/>
    </source>
</evidence>
<evidence type="ECO:0000313" key="3">
    <source>
        <dbReference type="EMBL" id="ELR17976.1"/>
    </source>
</evidence>
<dbReference type="Proteomes" id="UP000011083">
    <property type="component" value="Unassembled WGS sequence"/>
</dbReference>
<evidence type="ECO:0000256" key="1">
    <source>
        <dbReference type="SAM" id="MobiDB-lite"/>
    </source>
</evidence>
<feature type="domain" description="PAS" evidence="2">
    <location>
        <begin position="100"/>
        <end position="171"/>
    </location>
</feature>
<dbReference type="NCBIfam" id="TIGR00229">
    <property type="entry name" value="sensory_box"/>
    <property type="match status" value="1"/>
</dbReference>
<dbReference type="PROSITE" id="PS50112">
    <property type="entry name" value="PAS"/>
    <property type="match status" value="1"/>
</dbReference>
<accession>L8H0S9</accession>
<feature type="compositionally biased region" description="Basic and acidic residues" evidence="1">
    <location>
        <begin position="1"/>
        <end position="10"/>
    </location>
</feature>
<dbReference type="InterPro" id="IPR013767">
    <property type="entry name" value="PAS_fold"/>
</dbReference>
<feature type="region of interest" description="Disordered" evidence="1">
    <location>
        <begin position="1"/>
        <end position="85"/>
    </location>
</feature>
<dbReference type="KEGG" id="acan:ACA1_208550"/>
<dbReference type="Gene3D" id="3.30.450.20">
    <property type="entry name" value="PAS domain"/>
    <property type="match status" value="1"/>
</dbReference>
<name>L8H0S9_ACACF</name>
<sequence>MEGKENKKEPTPNGDLSAAQPSAKRKRSIEADAPQHTAFASSPPSPMPQDEEENDDGSTSREGSSNGNGNENGNDEEEGHNARSKKVARLEARVAELEEENALYRCILETQEVLVVVLNTSGRIVRFNRACQAATGYCAEEAEGADLFDLLIPPDQTSDVRRVFDALHSEDDHERFVMPGQQWKNFWRTKDGRLILTRWRNDSVVATGVVIDAAPTAKDEFLLRRVVHTPSQSPAL</sequence>
<keyword evidence="4" id="KW-1185">Reference proteome</keyword>
<dbReference type="EMBL" id="KB007966">
    <property type="protein sequence ID" value="ELR17976.1"/>
    <property type="molecule type" value="Genomic_DNA"/>
</dbReference>
<gene>
    <name evidence="3" type="ORF">ACA1_208550</name>
</gene>
<dbReference type="RefSeq" id="XP_004339993.1">
    <property type="nucleotide sequence ID" value="XM_004339945.1"/>
</dbReference>
<dbReference type="GeneID" id="14918666"/>
<dbReference type="SUPFAM" id="SSF55785">
    <property type="entry name" value="PYP-like sensor domain (PAS domain)"/>
    <property type="match status" value="1"/>
</dbReference>
<evidence type="ECO:0000259" key="2">
    <source>
        <dbReference type="PROSITE" id="PS50112"/>
    </source>
</evidence>
<dbReference type="Pfam" id="PF00989">
    <property type="entry name" value="PAS"/>
    <property type="match status" value="1"/>
</dbReference>
<dbReference type="CDD" id="cd00130">
    <property type="entry name" value="PAS"/>
    <property type="match status" value="1"/>
</dbReference>
<dbReference type="AlphaFoldDB" id="L8H0S9"/>
<organism evidence="3 4">
    <name type="scientific">Acanthamoeba castellanii (strain ATCC 30010 / Neff)</name>
    <dbReference type="NCBI Taxonomy" id="1257118"/>
    <lineage>
        <taxon>Eukaryota</taxon>
        <taxon>Amoebozoa</taxon>
        <taxon>Discosea</taxon>
        <taxon>Longamoebia</taxon>
        <taxon>Centramoebida</taxon>
        <taxon>Acanthamoebidae</taxon>
        <taxon>Acanthamoeba</taxon>
    </lineage>
</organism>
<proteinExistence type="predicted"/>
<reference evidence="3 4" key="1">
    <citation type="journal article" date="2013" name="Genome Biol.">
        <title>Genome of Acanthamoeba castellanii highlights extensive lateral gene transfer and early evolution of tyrosine kinase signaling.</title>
        <authorList>
            <person name="Clarke M."/>
            <person name="Lohan A.J."/>
            <person name="Liu B."/>
            <person name="Lagkouvardos I."/>
            <person name="Roy S."/>
            <person name="Zafar N."/>
            <person name="Bertelli C."/>
            <person name="Schilde C."/>
            <person name="Kianianmomeni A."/>
            <person name="Burglin T.R."/>
            <person name="Frech C."/>
            <person name="Turcotte B."/>
            <person name="Kopec K.O."/>
            <person name="Synnott J.M."/>
            <person name="Choo C."/>
            <person name="Paponov I."/>
            <person name="Finkler A."/>
            <person name="Soon Heng Tan C."/>
            <person name="Hutchins A.P."/>
            <person name="Weinmeier T."/>
            <person name="Rattei T."/>
            <person name="Chu J.S."/>
            <person name="Gimenez G."/>
            <person name="Irimia M."/>
            <person name="Rigden D.J."/>
            <person name="Fitzpatrick D.A."/>
            <person name="Lorenzo-Morales J."/>
            <person name="Bateman A."/>
            <person name="Chiu C.H."/>
            <person name="Tang P."/>
            <person name="Hegemann P."/>
            <person name="Fromm H."/>
            <person name="Raoult D."/>
            <person name="Greub G."/>
            <person name="Miranda-Saavedra D."/>
            <person name="Chen N."/>
            <person name="Nash P."/>
            <person name="Ginger M.L."/>
            <person name="Horn M."/>
            <person name="Schaap P."/>
            <person name="Caler L."/>
            <person name="Loftus B."/>
        </authorList>
    </citation>
    <scope>NUCLEOTIDE SEQUENCE [LARGE SCALE GENOMIC DNA]</scope>
    <source>
        <strain evidence="3 4">Neff</strain>
    </source>
</reference>
<dbReference type="GO" id="GO:0006355">
    <property type="term" value="P:regulation of DNA-templated transcription"/>
    <property type="evidence" value="ECO:0007669"/>
    <property type="project" value="InterPro"/>
</dbReference>
<dbReference type="InterPro" id="IPR000014">
    <property type="entry name" value="PAS"/>
</dbReference>
<protein>
    <submittedName>
        <fullName evidence="3">PAS domain Sbox domain containing protein</fullName>
    </submittedName>
</protein>
<dbReference type="SMART" id="SM00091">
    <property type="entry name" value="PAS"/>
    <property type="match status" value="1"/>
</dbReference>
<dbReference type="VEuPathDB" id="AmoebaDB:ACA1_208550"/>
<dbReference type="InterPro" id="IPR035965">
    <property type="entry name" value="PAS-like_dom_sf"/>
</dbReference>
<feature type="compositionally biased region" description="Low complexity" evidence="1">
    <location>
        <begin position="62"/>
        <end position="72"/>
    </location>
</feature>